<evidence type="ECO:0000313" key="14">
    <source>
        <dbReference type="Proteomes" id="UP000002432"/>
    </source>
</evidence>
<evidence type="ECO:0000313" key="13">
    <source>
        <dbReference type="EMBL" id="ABF41434.1"/>
    </source>
</evidence>
<dbReference type="PANTHER" id="PTHR30069">
    <property type="entry name" value="TONB-DEPENDENT OUTER MEMBRANE RECEPTOR"/>
    <property type="match status" value="1"/>
</dbReference>
<keyword evidence="3 8" id="KW-1134">Transmembrane beta strand</keyword>
<gene>
    <name evidence="13" type="ordered locus">Acid345_2433</name>
</gene>
<keyword evidence="10" id="KW-0732">Signal</keyword>
<dbReference type="Pfam" id="PF00593">
    <property type="entry name" value="TonB_dep_Rec_b-barrel"/>
    <property type="match status" value="1"/>
</dbReference>
<dbReference type="InterPro" id="IPR012910">
    <property type="entry name" value="Plug_dom"/>
</dbReference>
<dbReference type="AlphaFoldDB" id="Q1INW6"/>
<evidence type="ECO:0000256" key="3">
    <source>
        <dbReference type="ARBA" id="ARBA00022452"/>
    </source>
</evidence>
<dbReference type="SUPFAM" id="SSF56935">
    <property type="entry name" value="Porins"/>
    <property type="match status" value="1"/>
</dbReference>
<evidence type="ECO:0000256" key="10">
    <source>
        <dbReference type="SAM" id="SignalP"/>
    </source>
</evidence>
<accession>Q1INW6</accession>
<keyword evidence="7 8" id="KW-0998">Cell outer membrane</keyword>
<dbReference type="InterPro" id="IPR008969">
    <property type="entry name" value="CarboxyPept-like_regulatory"/>
</dbReference>
<comment type="similarity">
    <text evidence="8 9">Belongs to the TonB-dependent receptor family.</text>
</comment>
<evidence type="ECO:0000256" key="5">
    <source>
        <dbReference type="ARBA" id="ARBA00023077"/>
    </source>
</evidence>
<dbReference type="GO" id="GO:0009279">
    <property type="term" value="C:cell outer membrane"/>
    <property type="evidence" value="ECO:0007669"/>
    <property type="project" value="UniProtKB-SubCell"/>
</dbReference>
<dbReference type="EMBL" id="CP000360">
    <property type="protein sequence ID" value="ABF41434.1"/>
    <property type="molecule type" value="Genomic_DNA"/>
</dbReference>
<evidence type="ECO:0000256" key="7">
    <source>
        <dbReference type="ARBA" id="ARBA00023237"/>
    </source>
</evidence>
<dbReference type="STRING" id="204669.Acid345_2433"/>
<dbReference type="Gene3D" id="2.40.170.20">
    <property type="entry name" value="TonB-dependent receptor, beta-barrel domain"/>
    <property type="match status" value="1"/>
</dbReference>
<evidence type="ECO:0000256" key="2">
    <source>
        <dbReference type="ARBA" id="ARBA00022448"/>
    </source>
</evidence>
<sequence>MRFGLIATLLWSCLFPALACAQNAEITGHVVDTQGRPIAGAAVFLAERNLRTATDATGHFTFAAESSTPAEVRVEVPGFAPQTAQVTPGNDAEIALVPATVAQNISVTATRSSLSEDVTASSVRVLPSEQLADTAAITLDDKLRQVPGFELFRRSSSRVSNPTSQGVSLRGLGSTAASRTLVLADLIPVNDPFGGWIHWDETPQLLVQQVEVVRGGGSDLYGSSAIGGVMDIVEHPPTLAAGQLDLGYGQQNTPTSSLIESLSHGEWHGLFAGDFVRTDGYTLIAPDQRGEVDTPSNVHYQNANAQIERTFGSRGSAFLDGNFLNEARSNGTFVQNNATRLWRYSTGLDWAVTNTSSFKLRAFGATEHYRQSFSSVAPDRDSETLTRLQHVPTGELGFNGQWLQSFGAHFTLLAGADFLDVRAMDYEQTFFGHPTGYIDTTGRQRDTGVYGEGIFQYNNWTITGSLRFDHFVNLDAQQWIRAKGALTTTPIADRTENVPDPRLGVVRRLTNNIALTATAFRAFRSPTMNELYRTGQVGQQITIANPQLRSERATGWEAGVQIAAPSRNTAVRASYFWTEVNRPVVAVTQSVNGNSITLLRENAGQIRSRGLALDGDWMLRPWLFFSGGYQYADASVTRFDQTPALIGNWIPQVPHNTGTVQATLNKKQFGTLSIQVRGSGQQFDDDRNTFLLHSFFRTDLFAAHDFGRHFQVFLSTENLFDRTIEVGRTPVLTLGTPRLVQGGLKIFWANADRS</sequence>
<dbReference type="RefSeq" id="WP_011523235.1">
    <property type="nucleotide sequence ID" value="NC_008009.1"/>
</dbReference>
<dbReference type="InterPro" id="IPR039426">
    <property type="entry name" value="TonB-dep_rcpt-like"/>
</dbReference>
<name>Q1INW6_KORVE</name>
<keyword evidence="2 8" id="KW-0813">Transport</keyword>
<dbReference type="Pfam" id="PF13620">
    <property type="entry name" value="CarboxypepD_reg"/>
    <property type="match status" value="1"/>
</dbReference>
<comment type="subcellular location">
    <subcellularLocation>
        <location evidence="1 8">Cell outer membrane</location>
        <topology evidence="1 8">Multi-pass membrane protein</topology>
    </subcellularLocation>
</comment>
<keyword evidence="5 9" id="KW-0798">TonB box</keyword>
<evidence type="ECO:0000256" key="8">
    <source>
        <dbReference type="PROSITE-ProRule" id="PRU01360"/>
    </source>
</evidence>
<feature type="signal peptide" evidence="10">
    <location>
        <begin position="1"/>
        <end position="19"/>
    </location>
</feature>
<dbReference type="OrthoDB" id="101167at2"/>
<evidence type="ECO:0000256" key="4">
    <source>
        <dbReference type="ARBA" id="ARBA00022692"/>
    </source>
</evidence>
<dbReference type="eggNOG" id="COG4206">
    <property type="taxonomic scope" value="Bacteria"/>
</dbReference>
<dbReference type="GO" id="GO:0015344">
    <property type="term" value="F:siderophore uptake transmembrane transporter activity"/>
    <property type="evidence" value="ECO:0007669"/>
    <property type="project" value="TreeGrafter"/>
</dbReference>
<dbReference type="KEGG" id="aba:Acid345_2433"/>
<dbReference type="EnsemblBacteria" id="ABF41434">
    <property type="protein sequence ID" value="ABF41434"/>
    <property type="gene ID" value="Acid345_2433"/>
</dbReference>
<keyword evidence="6 8" id="KW-0472">Membrane</keyword>
<dbReference type="Gene3D" id="2.60.40.1120">
    <property type="entry name" value="Carboxypeptidase-like, regulatory domain"/>
    <property type="match status" value="1"/>
</dbReference>
<proteinExistence type="inferred from homology"/>
<reference evidence="13 14" key="1">
    <citation type="journal article" date="2009" name="Appl. Environ. Microbiol.">
        <title>Three genomes from the phylum Acidobacteria provide insight into the lifestyles of these microorganisms in soils.</title>
        <authorList>
            <person name="Ward N.L."/>
            <person name="Challacombe J.F."/>
            <person name="Janssen P.H."/>
            <person name="Henrissat B."/>
            <person name="Coutinho P.M."/>
            <person name="Wu M."/>
            <person name="Xie G."/>
            <person name="Haft D.H."/>
            <person name="Sait M."/>
            <person name="Badger J."/>
            <person name="Barabote R.D."/>
            <person name="Bradley B."/>
            <person name="Brettin T.S."/>
            <person name="Brinkac L.M."/>
            <person name="Bruce D."/>
            <person name="Creasy T."/>
            <person name="Daugherty S.C."/>
            <person name="Davidsen T.M."/>
            <person name="DeBoy R.T."/>
            <person name="Detter J.C."/>
            <person name="Dodson R.J."/>
            <person name="Durkin A.S."/>
            <person name="Ganapathy A."/>
            <person name="Gwinn-Giglio M."/>
            <person name="Han C.S."/>
            <person name="Khouri H."/>
            <person name="Kiss H."/>
            <person name="Kothari S.P."/>
            <person name="Madupu R."/>
            <person name="Nelson K.E."/>
            <person name="Nelson W.C."/>
            <person name="Paulsen I."/>
            <person name="Penn K."/>
            <person name="Ren Q."/>
            <person name="Rosovitz M.J."/>
            <person name="Selengut J.D."/>
            <person name="Shrivastava S."/>
            <person name="Sullivan S.A."/>
            <person name="Tapia R."/>
            <person name="Thompson L.S."/>
            <person name="Watkins K.L."/>
            <person name="Yang Q."/>
            <person name="Yu C."/>
            <person name="Zafar N."/>
            <person name="Zhou L."/>
            <person name="Kuske C.R."/>
        </authorList>
    </citation>
    <scope>NUCLEOTIDE SEQUENCE [LARGE SCALE GENOMIC DNA]</scope>
    <source>
        <strain evidence="13 14">Ellin345</strain>
    </source>
</reference>
<dbReference type="InterPro" id="IPR037066">
    <property type="entry name" value="Plug_dom_sf"/>
</dbReference>
<feature type="domain" description="TonB-dependent receptor plug" evidence="12">
    <location>
        <begin position="119"/>
        <end position="229"/>
    </location>
</feature>
<feature type="chain" id="PRO_5004191502" evidence="10">
    <location>
        <begin position="20"/>
        <end position="754"/>
    </location>
</feature>
<dbReference type="SUPFAM" id="SSF49464">
    <property type="entry name" value="Carboxypeptidase regulatory domain-like"/>
    <property type="match status" value="1"/>
</dbReference>
<dbReference type="Pfam" id="PF07715">
    <property type="entry name" value="Plug"/>
    <property type="match status" value="1"/>
</dbReference>
<dbReference type="InterPro" id="IPR036942">
    <property type="entry name" value="Beta-barrel_TonB_sf"/>
</dbReference>
<evidence type="ECO:0000256" key="9">
    <source>
        <dbReference type="RuleBase" id="RU003357"/>
    </source>
</evidence>
<keyword evidence="14" id="KW-1185">Reference proteome</keyword>
<protein>
    <submittedName>
        <fullName evidence="13">TonB-dependent receptor</fullName>
    </submittedName>
</protein>
<dbReference type="GO" id="GO:0044718">
    <property type="term" value="P:siderophore transmembrane transport"/>
    <property type="evidence" value="ECO:0007669"/>
    <property type="project" value="TreeGrafter"/>
</dbReference>
<organism evidence="13 14">
    <name type="scientific">Koribacter versatilis (strain Ellin345)</name>
    <dbReference type="NCBI Taxonomy" id="204669"/>
    <lineage>
        <taxon>Bacteria</taxon>
        <taxon>Pseudomonadati</taxon>
        <taxon>Acidobacteriota</taxon>
        <taxon>Terriglobia</taxon>
        <taxon>Terriglobales</taxon>
        <taxon>Candidatus Korobacteraceae</taxon>
        <taxon>Candidatus Korobacter</taxon>
    </lineage>
</organism>
<keyword evidence="4 8" id="KW-0812">Transmembrane</keyword>
<evidence type="ECO:0000256" key="6">
    <source>
        <dbReference type="ARBA" id="ARBA00023136"/>
    </source>
</evidence>
<dbReference type="CDD" id="cd01347">
    <property type="entry name" value="ligand_gated_channel"/>
    <property type="match status" value="1"/>
</dbReference>
<dbReference type="Proteomes" id="UP000002432">
    <property type="component" value="Chromosome"/>
</dbReference>
<dbReference type="HOGENOM" id="CLU_008287_18_1_0"/>
<dbReference type="PANTHER" id="PTHR30069:SF37">
    <property type="entry name" value="FERRIC VIBRIOBACTIN RECEPTOR VIUA"/>
    <property type="match status" value="1"/>
</dbReference>
<dbReference type="PROSITE" id="PS52016">
    <property type="entry name" value="TONB_DEPENDENT_REC_3"/>
    <property type="match status" value="1"/>
</dbReference>
<evidence type="ECO:0000259" key="11">
    <source>
        <dbReference type="Pfam" id="PF00593"/>
    </source>
</evidence>
<evidence type="ECO:0000256" key="1">
    <source>
        <dbReference type="ARBA" id="ARBA00004571"/>
    </source>
</evidence>
<dbReference type="InterPro" id="IPR000531">
    <property type="entry name" value="Beta-barrel_TonB"/>
</dbReference>
<evidence type="ECO:0000259" key="12">
    <source>
        <dbReference type="Pfam" id="PF07715"/>
    </source>
</evidence>
<keyword evidence="13" id="KW-0675">Receptor</keyword>
<feature type="domain" description="TonB-dependent receptor-like beta-barrel" evidence="11">
    <location>
        <begin position="293"/>
        <end position="719"/>
    </location>
</feature>
<dbReference type="Gene3D" id="2.170.130.10">
    <property type="entry name" value="TonB-dependent receptor, plug domain"/>
    <property type="match status" value="1"/>
</dbReference>